<accession>A0A5C5X4K9</accession>
<gene>
    <name evidence="2" type="ORF">KOR42_06190</name>
</gene>
<evidence type="ECO:0000313" key="3">
    <source>
        <dbReference type="Proteomes" id="UP000317243"/>
    </source>
</evidence>
<name>A0A5C5X4K9_9PLAN</name>
<evidence type="ECO:0000256" key="1">
    <source>
        <dbReference type="SAM" id="MobiDB-lite"/>
    </source>
</evidence>
<dbReference type="OrthoDB" id="6939573at2"/>
<dbReference type="AlphaFoldDB" id="A0A5C5X4K9"/>
<proteinExistence type="predicted"/>
<evidence type="ECO:0000313" key="2">
    <source>
        <dbReference type="EMBL" id="TWT57261.1"/>
    </source>
</evidence>
<organism evidence="2 3">
    <name type="scientific">Thalassoglobus neptunius</name>
    <dbReference type="NCBI Taxonomy" id="1938619"/>
    <lineage>
        <taxon>Bacteria</taxon>
        <taxon>Pseudomonadati</taxon>
        <taxon>Planctomycetota</taxon>
        <taxon>Planctomycetia</taxon>
        <taxon>Planctomycetales</taxon>
        <taxon>Planctomycetaceae</taxon>
        <taxon>Thalassoglobus</taxon>
    </lineage>
</organism>
<dbReference type="EMBL" id="SIHI01000001">
    <property type="protein sequence ID" value="TWT57261.1"/>
    <property type="molecule type" value="Genomic_DNA"/>
</dbReference>
<protein>
    <submittedName>
        <fullName evidence="2">HTH domain protein</fullName>
    </submittedName>
</protein>
<dbReference type="Proteomes" id="UP000317243">
    <property type="component" value="Unassembled WGS sequence"/>
</dbReference>
<keyword evidence="3" id="KW-1185">Reference proteome</keyword>
<comment type="caution">
    <text evidence="2">The sequence shown here is derived from an EMBL/GenBank/DDBJ whole genome shotgun (WGS) entry which is preliminary data.</text>
</comment>
<sequence>MPNPNHKQWEHWELDLLGTDTDEAIAQQLNRSRSSVYTQRRRQGIPPHIPHKLEWPKRIVKKLGKVPAHEIAKEMGCSRNTVNNEIRRRGLKGYQG</sequence>
<dbReference type="Gene3D" id="1.10.10.60">
    <property type="entry name" value="Homeodomain-like"/>
    <property type="match status" value="1"/>
</dbReference>
<feature type="region of interest" description="Disordered" evidence="1">
    <location>
        <begin position="31"/>
        <end position="51"/>
    </location>
</feature>
<dbReference type="RefSeq" id="WP_146507118.1">
    <property type="nucleotide sequence ID" value="NZ_SIHI01000001.1"/>
</dbReference>
<reference evidence="2 3" key="1">
    <citation type="submission" date="2019-02" db="EMBL/GenBank/DDBJ databases">
        <title>Deep-cultivation of Planctomycetes and their phenomic and genomic characterization uncovers novel biology.</title>
        <authorList>
            <person name="Wiegand S."/>
            <person name="Jogler M."/>
            <person name="Boedeker C."/>
            <person name="Pinto D."/>
            <person name="Vollmers J."/>
            <person name="Rivas-Marin E."/>
            <person name="Kohn T."/>
            <person name="Peeters S.H."/>
            <person name="Heuer A."/>
            <person name="Rast P."/>
            <person name="Oberbeckmann S."/>
            <person name="Bunk B."/>
            <person name="Jeske O."/>
            <person name="Meyerdierks A."/>
            <person name="Storesund J.E."/>
            <person name="Kallscheuer N."/>
            <person name="Luecker S."/>
            <person name="Lage O.M."/>
            <person name="Pohl T."/>
            <person name="Merkel B.J."/>
            <person name="Hornburger P."/>
            <person name="Mueller R.-W."/>
            <person name="Bruemmer F."/>
            <person name="Labrenz M."/>
            <person name="Spormann A.M."/>
            <person name="Op Den Camp H."/>
            <person name="Overmann J."/>
            <person name="Amann R."/>
            <person name="Jetten M.S.M."/>
            <person name="Mascher T."/>
            <person name="Medema M.H."/>
            <person name="Devos D.P."/>
            <person name="Kaster A.-K."/>
            <person name="Ovreas L."/>
            <person name="Rohde M."/>
            <person name="Galperin M.Y."/>
            <person name="Jogler C."/>
        </authorList>
    </citation>
    <scope>NUCLEOTIDE SEQUENCE [LARGE SCALE GENOMIC DNA]</scope>
    <source>
        <strain evidence="2 3">KOR42</strain>
    </source>
</reference>